<gene>
    <name evidence="1" type="ORF">CAMP_LOCUS2836</name>
</gene>
<accession>A0A9P1MU55</accession>
<reference evidence="1" key="1">
    <citation type="submission" date="2022-11" db="EMBL/GenBank/DDBJ databases">
        <authorList>
            <person name="Kikuchi T."/>
        </authorList>
    </citation>
    <scope>NUCLEOTIDE SEQUENCE</scope>
    <source>
        <strain evidence="1">PS1010</strain>
    </source>
</reference>
<evidence type="ECO:0000313" key="2">
    <source>
        <dbReference type="Proteomes" id="UP001152747"/>
    </source>
</evidence>
<keyword evidence="2" id="KW-1185">Reference proteome</keyword>
<comment type="caution">
    <text evidence="1">The sequence shown here is derived from an EMBL/GenBank/DDBJ whole genome shotgun (WGS) entry which is preliminary data.</text>
</comment>
<proteinExistence type="predicted"/>
<organism evidence="1 2">
    <name type="scientific">Caenorhabditis angaria</name>
    <dbReference type="NCBI Taxonomy" id="860376"/>
    <lineage>
        <taxon>Eukaryota</taxon>
        <taxon>Metazoa</taxon>
        <taxon>Ecdysozoa</taxon>
        <taxon>Nematoda</taxon>
        <taxon>Chromadorea</taxon>
        <taxon>Rhabditida</taxon>
        <taxon>Rhabditina</taxon>
        <taxon>Rhabditomorpha</taxon>
        <taxon>Rhabditoidea</taxon>
        <taxon>Rhabditidae</taxon>
        <taxon>Peloderinae</taxon>
        <taxon>Caenorhabditis</taxon>
    </lineage>
</organism>
<protein>
    <submittedName>
        <fullName evidence="1">Uncharacterized protein</fullName>
    </submittedName>
</protein>
<evidence type="ECO:0000313" key="1">
    <source>
        <dbReference type="EMBL" id="CAI5440199.1"/>
    </source>
</evidence>
<dbReference type="EMBL" id="CANHGI010000001">
    <property type="protein sequence ID" value="CAI5440199.1"/>
    <property type="molecule type" value="Genomic_DNA"/>
</dbReference>
<sequence>MTEPKKRRIEEENVSLEKNAPKTTGWFDMRYLNEILEKYQKTIVSFALEDEDFPKRGFNLKMLENLTENTKLTYQQVLELDPWFGTIRCDEFNQSKLLEYIDLFRQGKIRQSLGVLTVYTRNLSDRIDIDEIVEFVGCTDVDIEHFGWTQFFVRMNLANRKVLVEFNFYPHHFSIDPYP</sequence>
<dbReference type="AlphaFoldDB" id="A0A9P1MU55"/>
<dbReference type="Proteomes" id="UP001152747">
    <property type="component" value="Unassembled WGS sequence"/>
</dbReference>
<name>A0A9P1MU55_9PELO</name>